<name>A0AC61D8Z5_9FIRM</name>
<evidence type="ECO:0000313" key="2">
    <source>
        <dbReference type="Proteomes" id="UP000224460"/>
    </source>
</evidence>
<reference evidence="1" key="1">
    <citation type="submission" date="2017-10" db="EMBL/GenBank/DDBJ databases">
        <title>Genome sequence of cellulolytic Lachnospiraceae bacterium XHS1971 isolated from hotspring sediment.</title>
        <authorList>
            <person name="Vasudevan G."/>
            <person name="Joshi A.J."/>
            <person name="Hivarkar S."/>
            <person name="Lanjekar V.B."/>
            <person name="Dhakephalkar P.K."/>
            <person name="Dagar S."/>
        </authorList>
    </citation>
    <scope>NUCLEOTIDE SEQUENCE</scope>
    <source>
        <strain evidence="1">XHS1971</strain>
    </source>
</reference>
<accession>A0AC61D8Z5</accession>
<sequence length="457" mass="50018">MSHNISQHFKTSTLLKFALPSIIMMLFMSLYSIIDGVFVSRFVGSQALSALNIVYPVISLLIGLGVMLATGGSALIGKTLGEGHAQKAREYFSLFLVTGFVIGILLAFLGNLLSEDLARLLGANDALIPYSIDYLRTSLLFAPASILQLLFQSYFITASRPKLGLLVTIGAGILNIILDYVFLVPLNLGVQGAALATGFGQLFAAIFGMVYFLVVRKSLYIVVPHFEPKILLKAATNGSSEMVSNLSSAIVTLLFNLIMMHLIGEDGVAAITIILYGQFLFNALYLGFSLGVAPIISYNYGSQNHLELQNIWYICKRFLWLSSSIIVILALFFSETIVSIFVSKTSSIYTLANEGFFIFSINYLFAGFNIFASSLFTALSNGILSALISFMRTFICLVIALLVLPYFLGVLGVWIAVPIAEFITFFIAIYIVKNQSSTYHLSSHHSMIKTTKKPMNG</sequence>
<protein>
    <submittedName>
        <fullName evidence="1">MATE family efflux transporter</fullName>
    </submittedName>
</protein>
<comment type="caution">
    <text evidence="1">The sequence shown here is derived from an EMBL/GenBank/DDBJ whole genome shotgun (WGS) entry which is preliminary data.</text>
</comment>
<dbReference type="EMBL" id="PEDL01000020">
    <property type="protein sequence ID" value="PHV69689.1"/>
    <property type="molecule type" value="Genomic_DNA"/>
</dbReference>
<dbReference type="Proteomes" id="UP000224460">
    <property type="component" value="Unassembled WGS sequence"/>
</dbReference>
<evidence type="ECO:0000313" key="1">
    <source>
        <dbReference type="EMBL" id="PHV69689.1"/>
    </source>
</evidence>
<organism evidence="1 2">
    <name type="scientific">Sporanaerobium hydrogeniformans</name>
    <dbReference type="NCBI Taxonomy" id="3072179"/>
    <lineage>
        <taxon>Bacteria</taxon>
        <taxon>Bacillati</taxon>
        <taxon>Bacillota</taxon>
        <taxon>Clostridia</taxon>
        <taxon>Lachnospirales</taxon>
        <taxon>Lachnospiraceae</taxon>
        <taxon>Sporanaerobium</taxon>
    </lineage>
</organism>
<gene>
    <name evidence="1" type="ORF">CS063_14425</name>
</gene>
<keyword evidence="2" id="KW-1185">Reference proteome</keyword>
<proteinExistence type="predicted"/>